<accession>A0A0E9UHL4</accession>
<dbReference type="AlphaFoldDB" id="A0A0E9UHL4"/>
<name>A0A0E9UHL4_ANGAN</name>
<evidence type="ECO:0000313" key="1">
    <source>
        <dbReference type="EMBL" id="JAH65267.1"/>
    </source>
</evidence>
<protein>
    <submittedName>
        <fullName evidence="1">Uncharacterized protein</fullName>
    </submittedName>
</protein>
<proteinExistence type="predicted"/>
<organism evidence="1">
    <name type="scientific">Anguilla anguilla</name>
    <name type="common">European freshwater eel</name>
    <name type="synonym">Muraena anguilla</name>
    <dbReference type="NCBI Taxonomy" id="7936"/>
    <lineage>
        <taxon>Eukaryota</taxon>
        <taxon>Metazoa</taxon>
        <taxon>Chordata</taxon>
        <taxon>Craniata</taxon>
        <taxon>Vertebrata</taxon>
        <taxon>Euteleostomi</taxon>
        <taxon>Actinopterygii</taxon>
        <taxon>Neopterygii</taxon>
        <taxon>Teleostei</taxon>
        <taxon>Anguilliformes</taxon>
        <taxon>Anguillidae</taxon>
        <taxon>Anguilla</taxon>
    </lineage>
</organism>
<reference evidence="1" key="2">
    <citation type="journal article" date="2015" name="Fish Shellfish Immunol.">
        <title>Early steps in the European eel (Anguilla anguilla)-Vibrio vulnificus interaction in the gills: Role of the RtxA13 toxin.</title>
        <authorList>
            <person name="Callol A."/>
            <person name="Pajuelo D."/>
            <person name="Ebbesson L."/>
            <person name="Teles M."/>
            <person name="MacKenzie S."/>
            <person name="Amaro C."/>
        </authorList>
    </citation>
    <scope>NUCLEOTIDE SEQUENCE</scope>
</reference>
<reference evidence="1" key="1">
    <citation type="submission" date="2014-11" db="EMBL/GenBank/DDBJ databases">
        <authorList>
            <person name="Amaro Gonzalez C."/>
        </authorList>
    </citation>
    <scope>NUCLEOTIDE SEQUENCE</scope>
</reference>
<sequence>MIEQKNRTFRLKIWNSSFC</sequence>
<dbReference type="EMBL" id="GBXM01043310">
    <property type="protein sequence ID" value="JAH65267.1"/>
    <property type="molecule type" value="Transcribed_RNA"/>
</dbReference>